<feature type="coiled-coil region" evidence="1">
    <location>
        <begin position="123"/>
        <end position="178"/>
    </location>
</feature>
<keyword evidence="3" id="KW-1185">Reference proteome</keyword>
<name>A0A7K0KDZ0_9BACT</name>
<evidence type="ECO:0000313" key="3">
    <source>
        <dbReference type="Proteomes" id="UP000438914"/>
    </source>
</evidence>
<evidence type="ECO:0000256" key="1">
    <source>
        <dbReference type="SAM" id="Coils"/>
    </source>
</evidence>
<sequence>MLSTCIMLLVTACKGKKQAPVMLQNIQVSDSLNKIIAQRDNEINDMMATLNQIEDGFEVINVAEDRVNVTQTGEGDATDKAKEIAKNIKIITDKMQENRALISKLQKQLRQSSFKSQEFKRTIEGLMRRMSEKDQQLQELRAELDAKDIHISELDETIDNLNNNITDLQNESEQKTQTINSQDMQLNTAWYVFGTKSELKEQNILVGGKVLQASFNHNYFMKIDIRVEKDIKLYSKYAKILTTHPASSYTLQRDNFNQYVLHITNPQLFWSTSKYLVILVK</sequence>
<reference evidence="2 3" key="1">
    <citation type="submission" date="2019-08" db="EMBL/GenBank/DDBJ databases">
        <title>In-depth cultivation of the pig gut microbiome towards novel bacterial diversity and tailored functional studies.</title>
        <authorList>
            <person name="Wylensek D."/>
            <person name="Hitch T.C.A."/>
            <person name="Clavel T."/>
        </authorList>
    </citation>
    <scope>NUCLEOTIDE SEQUENCE [LARGE SCALE GENOMIC DNA]</scope>
    <source>
        <strain evidence="2 3">LKV-178-WT-2A</strain>
    </source>
</reference>
<dbReference type="SUPFAM" id="SSF57997">
    <property type="entry name" value="Tropomyosin"/>
    <property type="match status" value="1"/>
</dbReference>
<keyword evidence="1" id="KW-0175">Coiled coil</keyword>
<dbReference type="Gene3D" id="1.20.5.170">
    <property type="match status" value="1"/>
</dbReference>
<proteinExistence type="predicted"/>
<gene>
    <name evidence="2" type="ORF">FYJ73_05210</name>
</gene>
<dbReference type="Proteomes" id="UP000438914">
    <property type="component" value="Unassembled WGS sequence"/>
</dbReference>
<evidence type="ECO:0000313" key="2">
    <source>
        <dbReference type="EMBL" id="MST84069.1"/>
    </source>
</evidence>
<dbReference type="EMBL" id="VUNG01000008">
    <property type="protein sequence ID" value="MST84069.1"/>
    <property type="molecule type" value="Genomic_DNA"/>
</dbReference>
<organism evidence="2 3">
    <name type="scientific">Hallella mizrahii</name>
    <dbReference type="NCBI Taxonomy" id="2606637"/>
    <lineage>
        <taxon>Bacteria</taxon>
        <taxon>Pseudomonadati</taxon>
        <taxon>Bacteroidota</taxon>
        <taxon>Bacteroidia</taxon>
        <taxon>Bacteroidales</taxon>
        <taxon>Prevotellaceae</taxon>
        <taxon>Hallella</taxon>
    </lineage>
</organism>
<comment type="caution">
    <text evidence="2">The sequence shown here is derived from an EMBL/GenBank/DDBJ whole genome shotgun (WGS) entry which is preliminary data.</text>
</comment>
<accession>A0A7K0KDZ0</accession>
<dbReference type="AlphaFoldDB" id="A0A7K0KDZ0"/>
<protein>
    <submittedName>
        <fullName evidence="2">Uncharacterized protein</fullName>
    </submittedName>
</protein>